<dbReference type="EMBL" id="KQ965800">
    <property type="protein sequence ID" value="KXS11506.1"/>
    <property type="molecule type" value="Genomic_DNA"/>
</dbReference>
<feature type="transmembrane region" description="Helical" evidence="2">
    <location>
        <begin position="389"/>
        <end position="410"/>
    </location>
</feature>
<sequence length="500" mass="55266">MSPESTPTRPISTTLLRPPAVRIPDLSTLRKRRLSKSLSSVPQWLDEYDREKFEKEIESKRVELEEKRNNLQWHNSSPVILQNFASYLLSNLKSAIASLSRRLGTVLVCGTILGGFFLAARIEGPQKESAVQLESLLGWFGYWILLGVLSSIGLGTGLHTFVLFLGPHIATVTTTAYQCGNLSFLIRGPTKFLCQSSIPEPLTLWKIYGMVFLESFLWGTGTSIGEMPPYFVARAAASAQRIDDNREEDILEEIAELEKTPFHQLAIEDKAKLVMLRVLRQLGFFGIVLCASIPNPLFDLAGILCGHYMVPFYTFFGATFLGKAVIKSSIQTCIVILVFSRDTIEWTLSQVEQHFPFAHDAASKFVNKQVASLMQGDVGEGGTSLIGSIWNLIIVSMTLYFIASMVKALAKDQLRKEHHAQLDALINARKNAINARSETASPTSTPSRSPTVLPPTSSLMSDDEDGTLEQSMIEDPLMTQSVFLDSPGPPKWDGAASSFL</sequence>
<reference evidence="3 4" key="1">
    <citation type="journal article" date="2015" name="Genome Biol. Evol.">
        <title>Phylogenomic analyses indicate that early fungi evolved digesting cell walls of algal ancestors of land plants.</title>
        <authorList>
            <person name="Chang Y."/>
            <person name="Wang S."/>
            <person name="Sekimoto S."/>
            <person name="Aerts A.L."/>
            <person name="Choi C."/>
            <person name="Clum A."/>
            <person name="LaButti K.M."/>
            <person name="Lindquist E.A."/>
            <person name="Yee Ngan C."/>
            <person name="Ohm R.A."/>
            <person name="Salamov A.A."/>
            <person name="Grigoriev I.V."/>
            <person name="Spatafora J.W."/>
            <person name="Berbee M.L."/>
        </authorList>
    </citation>
    <scope>NUCLEOTIDE SEQUENCE [LARGE SCALE GENOMIC DNA]</scope>
    <source>
        <strain evidence="3 4">JEL478</strain>
    </source>
</reference>
<evidence type="ECO:0000313" key="3">
    <source>
        <dbReference type="EMBL" id="KXS11506.1"/>
    </source>
</evidence>
<feature type="transmembrane region" description="Helical" evidence="2">
    <location>
        <begin position="282"/>
        <end position="310"/>
    </location>
</feature>
<keyword evidence="4" id="KW-1185">Reference proteome</keyword>
<keyword evidence="2" id="KW-1133">Transmembrane helix</keyword>
<dbReference type="AlphaFoldDB" id="A0A139A3V7"/>
<evidence type="ECO:0008006" key="5">
    <source>
        <dbReference type="Google" id="ProtNLM"/>
    </source>
</evidence>
<evidence type="ECO:0000256" key="2">
    <source>
        <dbReference type="SAM" id="Phobius"/>
    </source>
</evidence>
<evidence type="ECO:0000313" key="4">
    <source>
        <dbReference type="Proteomes" id="UP000070544"/>
    </source>
</evidence>
<keyword evidence="2" id="KW-0812">Transmembrane</keyword>
<protein>
    <recommendedName>
        <fullName evidence="5">Golgi apparatus membrane protein tvp38</fullName>
    </recommendedName>
</protein>
<feature type="compositionally biased region" description="Low complexity" evidence="1">
    <location>
        <begin position="437"/>
        <end position="458"/>
    </location>
</feature>
<feature type="transmembrane region" description="Helical" evidence="2">
    <location>
        <begin position="103"/>
        <end position="122"/>
    </location>
</feature>
<dbReference type="OMA" id="EEPYDKR"/>
<dbReference type="Proteomes" id="UP000070544">
    <property type="component" value="Unassembled WGS sequence"/>
</dbReference>
<name>A0A139A3V7_GONPJ</name>
<gene>
    <name evidence="3" type="ORF">M427DRAFT_434787</name>
</gene>
<organism evidence="3 4">
    <name type="scientific">Gonapodya prolifera (strain JEL478)</name>
    <name type="common">Monoblepharis prolifera</name>
    <dbReference type="NCBI Taxonomy" id="1344416"/>
    <lineage>
        <taxon>Eukaryota</taxon>
        <taxon>Fungi</taxon>
        <taxon>Fungi incertae sedis</taxon>
        <taxon>Chytridiomycota</taxon>
        <taxon>Chytridiomycota incertae sedis</taxon>
        <taxon>Monoblepharidomycetes</taxon>
        <taxon>Monoblepharidales</taxon>
        <taxon>Gonapodyaceae</taxon>
        <taxon>Gonapodya</taxon>
    </lineage>
</organism>
<keyword evidence="2" id="KW-0472">Membrane</keyword>
<proteinExistence type="predicted"/>
<feature type="transmembrane region" description="Helical" evidence="2">
    <location>
        <begin position="142"/>
        <end position="165"/>
    </location>
</feature>
<dbReference type="OrthoDB" id="2016540at2759"/>
<dbReference type="STRING" id="1344416.A0A139A3V7"/>
<feature type="region of interest" description="Disordered" evidence="1">
    <location>
        <begin position="435"/>
        <end position="500"/>
    </location>
</feature>
<accession>A0A139A3V7</accession>
<evidence type="ECO:0000256" key="1">
    <source>
        <dbReference type="SAM" id="MobiDB-lite"/>
    </source>
</evidence>